<evidence type="ECO:0000313" key="2">
    <source>
        <dbReference type="Proteomes" id="UP000677436"/>
    </source>
</evidence>
<dbReference type="Proteomes" id="UP000677436">
    <property type="component" value="Chromosome"/>
</dbReference>
<dbReference type="KEGG" id="pabs:JIR001_29500"/>
<reference evidence="1" key="2">
    <citation type="journal article" date="2021" name="Microbiol. Resour. Announc.">
        <title>Complete Genome Sequence of Polycladomyces abyssicola JIR-001T, Isolated from Hemipelagic Sediment in Deep Seawater.</title>
        <authorList>
            <person name="Tsubouchi T."/>
            <person name="Kaneko Y."/>
        </authorList>
    </citation>
    <scope>NUCLEOTIDE SEQUENCE</scope>
    <source>
        <strain evidence="1">JIR-001</strain>
    </source>
</reference>
<dbReference type="EMBL" id="AP024601">
    <property type="protein sequence ID" value="BCU83167.1"/>
    <property type="molecule type" value="Genomic_DNA"/>
</dbReference>
<dbReference type="AlphaFoldDB" id="A0A8D5UJZ1"/>
<keyword evidence="2" id="KW-1185">Reference proteome</keyword>
<accession>A0A8D5UJZ1</accession>
<name>A0A8D5UJZ1_9BACL</name>
<organism evidence="1 2">
    <name type="scientific">Polycladomyces abyssicola</name>
    <dbReference type="NCBI Taxonomy" id="1125966"/>
    <lineage>
        <taxon>Bacteria</taxon>
        <taxon>Bacillati</taxon>
        <taxon>Bacillota</taxon>
        <taxon>Bacilli</taxon>
        <taxon>Bacillales</taxon>
        <taxon>Thermoactinomycetaceae</taxon>
        <taxon>Polycladomyces</taxon>
    </lineage>
</organism>
<dbReference type="RefSeq" id="WP_212773423.1">
    <property type="nucleotide sequence ID" value="NZ_AP024601.1"/>
</dbReference>
<gene>
    <name evidence="1" type="ORF">JIR001_29500</name>
</gene>
<protein>
    <submittedName>
        <fullName evidence="1">Uncharacterized protein</fullName>
    </submittedName>
</protein>
<reference evidence="1" key="1">
    <citation type="journal article" date="2013" name="Int. J. Syst. Evol. Microbiol.">
        <title>Polycladomyces abyssicola gen. nov., sp. nov., a thermophilic filamentous bacterium isolated from hemipelagic sediment.</title>
        <authorList>
            <person name="Tsubouchi T."/>
            <person name="Shimane Y."/>
            <person name="Mori K."/>
            <person name="Usui K."/>
            <person name="Hiraki T."/>
            <person name="Tame A."/>
            <person name="Uematsu K."/>
            <person name="Maruyama T."/>
            <person name="Hatada Y."/>
        </authorList>
    </citation>
    <scope>NUCLEOTIDE SEQUENCE</scope>
    <source>
        <strain evidence="1">JIR-001</strain>
    </source>
</reference>
<sequence length="93" mass="10528">MKVTSYRSHSGNLGANEDGGSYIEVYPETKQEALILGIPVGEKIRIYERISQGVSSEGGLNPEFLRFKEMVEENFGEDVWKWARRVHVKGTPK</sequence>
<evidence type="ECO:0000313" key="1">
    <source>
        <dbReference type="EMBL" id="BCU83167.1"/>
    </source>
</evidence>
<proteinExistence type="predicted"/>